<keyword evidence="1" id="KW-1133">Transmembrane helix</keyword>
<protein>
    <submittedName>
        <fullName evidence="2">Peptidase M15B and M15C, D,D-carboxypeptidase VanY/endolysin</fullName>
    </submittedName>
</protein>
<keyword evidence="2" id="KW-0378">Hydrolase</keyword>
<dbReference type="eggNOG" id="COG1876">
    <property type="taxonomic scope" value="Bacteria"/>
</dbReference>
<proteinExistence type="predicted"/>
<dbReference type="EMBL" id="CP000319">
    <property type="protein sequence ID" value="ABE64640.1"/>
    <property type="molecule type" value="Genomic_DNA"/>
</dbReference>
<keyword evidence="1" id="KW-0472">Membrane</keyword>
<keyword evidence="1" id="KW-0812">Transmembrane</keyword>
<dbReference type="AlphaFoldDB" id="Q1QGK7"/>
<reference evidence="2 3" key="1">
    <citation type="submission" date="2006-03" db="EMBL/GenBank/DDBJ databases">
        <title>Complete sequence of chromosome of Nitrobacter hamburgensis X14.</title>
        <authorList>
            <consortium name="US DOE Joint Genome Institute"/>
            <person name="Copeland A."/>
            <person name="Lucas S."/>
            <person name="Lapidus A."/>
            <person name="Barry K."/>
            <person name="Detter J.C."/>
            <person name="Glavina del Rio T."/>
            <person name="Hammon N."/>
            <person name="Israni S."/>
            <person name="Dalin E."/>
            <person name="Tice H."/>
            <person name="Pitluck S."/>
            <person name="Chain P."/>
            <person name="Malfatti S."/>
            <person name="Shin M."/>
            <person name="Vergez L."/>
            <person name="Schmutz J."/>
            <person name="Larimer F."/>
            <person name="Land M."/>
            <person name="Hauser L."/>
            <person name="Kyrpides N."/>
            <person name="Ivanova N."/>
            <person name="Ward B."/>
            <person name="Arp D."/>
            <person name="Klotz M."/>
            <person name="Stein L."/>
            <person name="O'Mullan G."/>
            <person name="Starkenburg S."/>
            <person name="Sayavedra L."/>
            <person name="Poret-Peterson A.T."/>
            <person name="Gentry M.E."/>
            <person name="Bruce D."/>
            <person name="Richardson P."/>
        </authorList>
    </citation>
    <scope>NUCLEOTIDE SEQUENCE [LARGE SCALE GENOMIC DNA]</scope>
    <source>
        <strain evidence="3">DSM 10229 / NCIMB 13809 / X14</strain>
    </source>
</reference>
<keyword evidence="3" id="KW-1185">Reference proteome</keyword>
<dbReference type="HOGENOM" id="CLU_032375_0_0_5"/>
<dbReference type="KEGG" id="nha:Nham_3964"/>
<keyword evidence="2" id="KW-0645">Protease</keyword>
<keyword evidence="2" id="KW-0121">Carboxypeptidase</keyword>
<sequence length="417" mass="44928">MLTAEMAPNGQRAHRQHFRQTGTACSVAAHSLSEQSSCQCSAVQSSSNEAGMMNPRRLSTMPTPVLLSVVFAIGIVGLLATRSEGLQTTGAVPLTKDVAHAPIVLHMPEPVVETAPAHASDAPPIEPAPVQVASVNPSDVEPVDTAKATTSIEIVDECLIMDVCIDRYLWALYQRTPKEDAIKTLEWRDVAVKQKGKMVNVSRAVTKLVDQDFGWKDPKAAEHAGMPMIDYVIGGMDRSFKLKLFHMLHAAQAAGLSPGITSGFRDDYRQSIASGLKAANNRSYHGGSLRGGYGHGLAADVVSVEGGTRDRRFASSVKLWQWIDTHGKEFGIGRPYLGRDPAHVAPVDGQEYAKHNHGAQQAAADMKKIDVKKVKGAAAREPSEPIQEELESDESVVIRCPGAIRDRSTRCGSLNTV</sequence>
<organism evidence="2 3">
    <name type="scientific">Nitrobacter hamburgensis (strain DSM 10229 / NCIMB 13809 / X14)</name>
    <dbReference type="NCBI Taxonomy" id="323097"/>
    <lineage>
        <taxon>Bacteria</taxon>
        <taxon>Pseudomonadati</taxon>
        <taxon>Pseudomonadota</taxon>
        <taxon>Alphaproteobacteria</taxon>
        <taxon>Hyphomicrobiales</taxon>
        <taxon>Nitrobacteraceae</taxon>
        <taxon>Nitrobacter</taxon>
    </lineage>
</organism>
<dbReference type="Proteomes" id="UP000001953">
    <property type="component" value="Chromosome"/>
</dbReference>
<evidence type="ECO:0000313" key="2">
    <source>
        <dbReference type="EMBL" id="ABE64640.1"/>
    </source>
</evidence>
<evidence type="ECO:0000313" key="3">
    <source>
        <dbReference type="Proteomes" id="UP000001953"/>
    </source>
</evidence>
<dbReference type="Gene3D" id="3.30.1380.10">
    <property type="match status" value="1"/>
</dbReference>
<dbReference type="InterPro" id="IPR009045">
    <property type="entry name" value="Zn_M74/Hedgehog-like"/>
</dbReference>
<accession>Q1QGK7</accession>
<evidence type="ECO:0000256" key="1">
    <source>
        <dbReference type="SAM" id="Phobius"/>
    </source>
</evidence>
<gene>
    <name evidence="2" type="ordered locus">Nham_3964</name>
</gene>
<dbReference type="GO" id="GO:0004180">
    <property type="term" value="F:carboxypeptidase activity"/>
    <property type="evidence" value="ECO:0007669"/>
    <property type="project" value="UniProtKB-KW"/>
</dbReference>
<feature type="transmembrane region" description="Helical" evidence="1">
    <location>
        <begin position="61"/>
        <end position="80"/>
    </location>
</feature>
<dbReference type="SUPFAM" id="SSF55166">
    <property type="entry name" value="Hedgehog/DD-peptidase"/>
    <property type="match status" value="1"/>
</dbReference>
<name>Q1QGK7_NITHX</name>